<dbReference type="RefSeq" id="WP_088388742.1">
    <property type="nucleotide sequence ID" value="NZ_NIOF01000025.1"/>
</dbReference>
<evidence type="ECO:0000256" key="2">
    <source>
        <dbReference type="ARBA" id="ARBA00023315"/>
    </source>
</evidence>
<dbReference type="AlphaFoldDB" id="A0A246IT12"/>
<comment type="similarity">
    <text evidence="3">Belongs to the acetyltransferase family. RimJ subfamily.</text>
</comment>
<evidence type="ECO:0000259" key="5">
    <source>
        <dbReference type="PROSITE" id="PS51186"/>
    </source>
</evidence>
<keyword evidence="1" id="KW-0808">Transferase</keyword>
<dbReference type="SUPFAM" id="SSF55729">
    <property type="entry name" value="Acyl-CoA N-acyltransferases (Nat)"/>
    <property type="match status" value="1"/>
</dbReference>
<keyword evidence="2" id="KW-0012">Acyltransferase</keyword>
<dbReference type="EMBL" id="NIOF01000025">
    <property type="protein sequence ID" value="OWQ83075.1"/>
    <property type="molecule type" value="Genomic_DNA"/>
</dbReference>
<accession>A0A246IT12</accession>
<dbReference type="InterPro" id="IPR000182">
    <property type="entry name" value="GNAT_dom"/>
</dbReference>
<dbReference type="GO" id="GO:0016747">
    <property type="term" value="F:acyltransferase activity, transferring groups other than amino-acyl groups"/>
    <property type="evidence" value="ECO:0007669"/>
    <property type="project" value="InterPro"/>
</dbReference>
<dbReference type="InterPro" id="IPR016181">
    <property type="entry name" value="Acyl_CoA_acyltransferase"/>
</dbReference>
<dbReference type="PANTHER" id="PTHR43792:SF8">
    <property type="entry name" value="[RIBOSOMAL PROTEIN US5]-ALANINE N-ACETYLTRANSFERASE"/>
    <property type="match status" value="1"/>
</dbReference>
<gene>
    <name evidence="6" type="ORF">CDN99_27280</name>
</gene>
<evidence type="ECO:0000313" key="6">
    <source>
        <dbReference type="EMBL" id="OWQ83075.1"/>
    </source>
</evidence>
<dbReference type="CDD" id="cd04301">
    <property type="entry name" value="NAT_SF"/>
    <property type="match status" value="1"/>
</dbReference>
<evidence type="ECO:0000313" key="7">
    <source>
        <dbReference type="Proteomes" id="UP000197468"/>
    </source>
</evidence>
<dbReference type="Proteomes" id="UP000197468">
    <property type="component" value="Unassembled WGS sequence"/>
</dbReference>
<evidence type="ECO:0000256" key="1">
    <source>
        <dbReference type="ARBA" id="ARBA00022679"/>
    </source>
</evidence>
<protein>
    <recommendedName>
        <fullName evidence="5">N-acetyltransferase domain-containing protein</fullName>
    </recommendedName>
</protein>
<dbReference type="PANTHER" id="PTHR43792">
    <property type="entry name" value="GNAT FAMILY, PUTATIVE (AFU_ORTHOLOGUE AFUA_3G00765)-RELATED-RELATED"/>
    <property type="match status" value="1"/>
</dbReference>
<feature type="region of interest" description="Disordered" evidence="4">
    <location>
        <begin position="1"/>
        <end position="31"/>
    </location>
</feature>
<organism evidence="6 7">
    <name type="scientific">Roseateles aquatilis</name>
    <dbReference type="NCBI Taxonomy" id="431061"/>
    <lineage>
        <taxon>Bacteria</taxon>
        <taxon>Pseudomonadati</taxon>
        <taxon>Pseudomonadota</taxon>
        <taxon>Betaproteobacteria</taxon>
        <taxon>Burkholderiales</taxon>
        <taxon>Sphaerotilaceae</taxon>
        <taxon>Roseateles</taxon>
    </lineage>
</organism>
<dbReference type="Gene3D" id="3.40.630.30">
    <property type="match status" value="1"/>
</dbReference>
<feature type="domain" description="N-acetyltransferase" evidence="5">
    <location>
        <begin position="31"/>
        <end position="190"/>
    </location>
</feature>
<reference evidence="6 7" key="1">
    <citation type="journal article" date="2008" name="Int. J. Syst. Evol. Microbiol.">
        <title>Description of Roseateles aquatilis sp. nov. and Roseateles terrae sp. nov., in the class Betaproteobacteria, and emended description of the genus Roseateles.</title>
        <authorList>
            <person name="Gomila M."/>
            <person name="Bowien B."/>
            <person name="Falsen E."/>
            <person name="Moore E.R."/>
            <person name="Lalucat J."/>
        </authorList>
    </citation>
    <scope>NUCLEOTIDE SEQUENCE [LARGE SCALE GENOMIC DNA]</scope>
    <source>
        <strain evidence="6 7">CCUG 48205</strain>
    </source>
</reference>
<name>A0A246IT12_9BURK</name>
<feature type="compositionally biased region" description="Polar residues" evidence="4">
    <location>
        <begin position="1"/>
        <end position="29"/>
    </location>
</feature>
<dbReference type="Pfam" id="PF00583">
    <property type="entry name" value="Acetyltransf_1"/>
    <property type="match status" value="1"/>
</dbReference>
<dbReference type="PROSITE" id="PS51186">
    <property type="entry name" value="GNAT"/>
    <property type="match status" value="1"/>
</dbReference>
<proteinExistence type="inferred from homology"/>
<evidence type="ECO:0000256" key="4">
    <source>
        <dbReference type="SAM" id="MobiDB-lite"/>
    </source>
</evidence>
<dbReference type="InterPro" id="IPR051531">
    <property type="entry name" value="N-acetyltransferase"/>
</dbReference>
<comment type="caution">
    <text evidence="6">The sequence shown here is derived from an EMBL/GenBank/DDBJ whole genome shotgun (WGS) entry which is preliminary data.</text>
</comment>
<evidence type="ECO:0000256" key="3">
    <source>
        <dbReference type="ARBA" id="ARBA00038502"/>
    </source>
</evidence>
<sequence>MQTPTPSTPARSEADSLTSRTNPPTTISPALTLRRPRPEDARAFAALLGHPEVQPWLLQLPFTSEEFWRERFAKTPDVQSGELQLLALDGDRLVGSASLHATPQARRRHVMALGMSVHPDAQGRGVGSAMMAALLRQADDWLGVLRVELTVFADNHRAIGLYERSGFETEGRLRAYALRAGRYEDVLTMARFHPRPPAMERPAG</sequence>
<keyword evidence="7" id="KW-1185">Reference proteome</keyword>
<dbReference type="OrthoDB" id="336415at2"/>